<reference evidence="1 2" key="1">
    <citation type="submission" date="2018-03" db="EMBL/GenBank/DDBJ databases">
        <title>Genomic Encyclopedia of Archaeal and Bacterial Type Strains, Phase II (KMG-II): from individual species to whole genera.</title>
        <authorList>
            <person name="Goeker M."/>
        </authorList>
    </citation>
    <scope>NUCLEOTIDE SEQUENCE [LARGE SCALE GENOMIC DNA]</scope>
    <source>
        <strain evidence="1 2">DSM 27929</strain>
    </source>
</reference>
<dbReference type="AlphaFoldDB" id="A0A2T0WGX4"/>
<evidence type="ECO:0000313" key="2">
    <source>
        <dbReference type="Proteomes" id="UP000238157"/>
    </source>
</evidence>
<organism evidence="1 2">
    <name type="scientific">Mongoliibacter ruber</name>
    <dbReference type="NCBI Taxonomy" id="1750599"/>
    <lineage>
        <taxon>Bacteria</taxon>
        <taxon>Pseudomonadati</taxon>
        <taxon>Bacteroidota</taxon>
        <taxon>Cytophagia</taxon>
        <taxon>Cytophagales</taxon>
        <taxon>Cyclobacteriaceae</taxon>
        <taxon>Mongoliibacter</taxon>
    </lineage>
</organism>
<comment type="caution">
    <text evidence="1">The sequence shown here is derived from an EMBL/GenBank/DDBJ whole genome shotgun (WGS) entry which is preliminary data.</text>
</comment>
<evidence type="ECO:0000313" key="1">
    <source>
        <dbReference type="EMBL" id="PRY85949.1"/>
    </source>
</evidence>
<gene>
    <name evidence="1" type="ORF">CLW00_11080</name>
</gene>
<dbReference type="Proteomes" id="UP000238157">
    <property type="component" value="Unassembled WGS sequence"/>
</dbReference>
<accession>A0A2T0WGX4</accession>
<protein>
    <submittedName>
        <fullName evidence="1">Uncharacterized protein</fullName>
    </submittedName>
</protein>
<proteinExistence type="predicted"/>
<keyword evidence="2" id="KW-1185">Reference proteome</keyword>
<name>A0A2T0WGX4_9BACT</name>
<dbReference type="EMBL" id="PVTR01000010">
    <property type="protein sequence ID" value="PRY85949.1"/>
    <property type="molecule type" value="Genomic_DNA"/>
</dbReference>
<sequence length="70" mass="8299">MNEETDYQALYKYFEKFLQLSKNSKEAIYSTLSITKFIFYSQYLFSPLAIKCCFLTFVKGIHPGKPHFCH</sequence>